<dbReference type="SUPFAM" id="SSF57424">
    <property type="entry name" value="LDL receptor-like module"/>
    <property type="match status" value="3"/>
</dbReference>
<dbReference type="AlphaFoldDB" id="A0A8X6YAU0"/>
<evidence type="ECO:0000256" key="3">
    <source>
        <dbReference type="ARBA" id="ARBA00023157"/>
    </source>
</evidence>
<dbReference type="PROSITE" id="PS50068">
    <property type="entry name" value="LDLRA_2"/>
    <property type="match status" value="3"/>
</dbReference>
<feature type="disulfide bond" evidence="5">
    <location>
        <begin position="52"/>
        <end position="67"/>
    </location>
</feature>
<protein>
    <submittedName>
        <fullName evidence="6">Uncharacterized protein</fullName>
    </submittedName>
</protein>
<evidence type="ECO:0000256" key="4">
    <source>
        <dbReference type="ARBA" id="ARBA00023180"/>
    </source>
</evidence>
<dbReference type="Pfam" id="PF00057">
    <property type="entry name" value="Ldl_recept_a"/>
    <property type="match status" value="3"/>
</dbReference>
<dbReference type="Proteomes" id="UP000886998">
    <property type="component" value="Unassembled WGS sequence"/>
</dbReference>
<keyword evidence="3 5" id="KW-1015">Disulfide bond</keyword>
<accession>A0A8X6YAU0</accession>
<evidence type="ECO:0000256" key="2">
    <source>
        <dbReference type="ARBA" id="ARBA00022737"/>
    </source>
</evidence>
<dbReference type="InterPro" id="IPR002172">
    <property type="entry name" value="LDrepeatLR_classA_rpt"/>
</dbReference>
<evidence type="ECO:0000313" key="7">
    <source>
        <dbReference type="Proteomes" id="UP000886998"/>
    </source>
</evidence>
<dbReference type="OrthoDB" id="9978656at2759"/>
<gene>
    <name evidence="6" type="ORF">TNIN_269291</name>
</gene>
<comment type="caution">
    <text evidence="5">Lacks conserved residue(s) required for the propagation of feature annotation.</text>
</comment>
<reference evidence="6" key="1">
    <citation type="submission" date="2020-08" db="EMBL/GenBank/DDBJ databases">
        <title>Multicomponent nature underlies the extraordinary mechanical properties of spider dragline silk.</title>
        <authorList>
            <person name="Kono N."/>
            <person name="Nakamura H."/>
            <person name="Mori M."/>
            <person name="Yoshida Y."/>
            <person name="Ohtoshi R."/>
            <person name="Malay A.D."/>
            <person name="Moran D.A.P."/>
            <person name="Tomita M."/>
            <person name="Numata K."/>
            <person name="Arakawa K."/>
        </authorList>
    </citation>
    <scope>NUCLEOTIDE SEQUENCE</scope>
</reference>
<proteinExistence type="predicted"/>
<dbReference type="CDD" id="cd00112">
    <property type="entry name" value="LDLa"/>
    <property type="match status" value="2"/>
</dbReference>
<dbReference type="FunFam" id="4.10.400.10:FF:000034">
    <property type="entry name" value="Low-density lipoprotein receptor-related protein 2"/>
    <property type="match status" value="1"/>
</dbReference>
<dbReference type="Gene3D" id="4.10.400.10">
    <property type="entry name" value="Low-density Lipoprotein Receptor"/>
    <property type="match status" value="3"/>
</dbReference>
<keyword evidence="1" id="KW-0732">Signal</keyword>
<sequence>MFNYELEGKGCDEEVHIVCLVIRMHFGTLKSCQNDQFECHANSECIPLVWRCNGRKDCKDESDERNCKTDPSTSCDFRCKETNLCISQRLLCDGVWDCIPFGSDEDNCSPVNRCQRGQFMCHSDGLCFPESWRCDGVKYCKDGSDEINCNQSFH</sequence>
<dbReference type="SMART" id="SM00192">
    <property type="entry name" value="LDLa"/>
    <property type="match status" value="3"/>
</dbReference>
<dbReference type="PANTHER" id="PTHR22722">
    <property type="entry name" value="LOW-DENSITY LIPOPROTEIN RECEPTOR-RELATED PROTEIN 2-RELATED"/>
    <property type="match status" value="1"/>
</dbReference>
<evidence type="ECO:0000313" key="6">
    <source>
        <dbReference type="EMBL" id="GFY66179.1"/>
    </source>
</evidence>
<feature type="disulfide bond" evidence="5">
    <location>
        <begin position="134"/>
        <end position="149"/>
    </location>
</feature>
<dbReference type="EMBL" id="BMAV01015872">
    <property type="protein sequence ID" value="GFY66179.1"/>
    <property type="molecule type" value="Genomic_DNA"/>
</dbReference>
<dbReference type="GO" id="GO:0043235">
    <property type="term" value="C:receptor complex"/>
    <property type="evidence" value="ECO:0007669"/>
    <property type="project" value="TreeGrafter"/>
</dbReference>
<comment type="caution">
    <text evidence="6">The sequence shown here is derived from an EMBL/GenBank/DDBJ whole genome shotgun (WGS) entry which is preliminary data.</text>
</comment>
<name>A0A8X6YAU0_9ARAC</name>
<organism evidence="6 7">
    <name type="scientific">Trichonephila inaurata madagascariensis</name>
    <dbReference type="NCBI Taxonomy" id="2747483"/>
    <lineage>
        <taxon>Eukaryota</taxon>
        <taxon>Metazoa</taxon>
        <taxon>Ecdysozoa</taxon>
        <taxon>Arthropoda</taxon>
        <taxon>Chelicerata</taxon>
        <taxon>Arachnida</taxon>
        <taxon>Araneae</taxon>
        <taxon>Araneomorphae</taxon>
        <taxon>Entelegynae</taxon>
        <taxon>Araneoidea</taxon>
        <taxon>Nephilidae</taxon>
        <taxon>Trichonephila</taxon>
        <taxon>Trichonephila inaurata</taxon>
    </lineage>
</organism>
<evidence type="ECO:0000256" key="5">
    <source>
        <dbReference type="PROSITE-ProRule" id="PRU00124"/>
    </source>
</evidence>
<dbReference type="GO" id="GO:0005886">
    <property type="term" value="C:plasma membrane"/>
    <property type="evidence" value="ECO:0007669"/>
    <property type="project" value="TreeGrafter"/>
</dbReference>
<keyword evidence="7" id="KW-1185">Reference proteome</keyword>
<evidence type="ECO:0000256" key="1">
    <source>
        <dbReference type="ARBA" id="ARBA00022729"/>
    </source>
</evidence>
<dbReference type="InterPro" id="IPR036055">
    <property type="entry name" value="LDL_receptor-like_sf"/>
</dbReference>
<keyword evidence="2" id="KW-0677">Repeat</keyword>
<keyword evidence="4" id="KW-0325">Glycoprotein</keyword>
<dbReference type="PRINTS" id="PR00261">
    <property type="entry name" value="LDLRECEPTOR"/>
</dbReference>
<dbReference type="InterPro" id="IPR051221">
    <property type="entry name" value="LDLR-related"/>
</dbReference>